<accession>A0A9D2HTM7</accession>
<gene>
    <name evidence="2" type="ORF">H9950_00790</name>
</gene>
<organism evidence="2 3">
    <name type="scientific">Candidatus Bacteroides avicola</name>
    <dbReference type="NCBI Taxonomy" id="2838468"/>
    <lineage>
        <taxon>Bacteria</taxon>
        <taxon>Pseudomonadati</taxon>
        <taxon>Bacteroidota</taxon>
        <taxon>Bacteroidia</taxon>
        <taxon>Bacteroidales</taxon>
        <taxon>Bacteroidaceae</taxon>
        <taxon>Bacteroides</taxon>
    </lineage>
</organism>
<keyword evidence="1" id="KW-0175">Coiled coil</keyword>
<proteinExistence type="predicted"/>
<sequence>MTTKRIELKESGVLFNEEEHSYRLDGKELSGITGMLQRQLFPDEFDGIPKHLIQGAADYGTSVHLSCEDFDRNWINDGTQEVIDYIQLCEDYGLVHECSEYLVTDSKDWASKIDKVYRVSEDTFSLGDIKTYGQMTPEKLEKARWQLSIYAFFFELMNRKAKIDKLLVIRLRNKMKKDGSFDHINEIIFVNRIPSDVCKELLDCDLKGKVFVNPYDIPDEYRMQEETIRNLIETKAEIEERLSDIKAKILADMEAQGVKTWATETMKLIRKSPTTRSSFNLPAFKTDHPELEYEPYMKTSPVAGSLQIVV</sequence>
<reference evidence="2" key="1">
    <citation type="journal article" date="2021" name="PeerJ">
        <title>Extensive microbial diversity within the chicken gut microbiome revealed by metagenomics and culture.</title>
        <authorList>
            <person name="Gilroy R."/>
            <person name="Ravi A."/>
            <person name="Getino M."/>
            <person name="Pursley I."/>
            <person name="Horton D.L."/>
            <person name="Alikhan N.F."/>
            <person name="Baker D."/>
            <person name="Gharbi K."/>
            <person name="Hall N."/>
            <person name="Watson M."/>
            <person name="Adriaenssens E.M."/>
            <person name="Foster-Nyarko E."/>
            <person name="Jarju S."/>
            <person name="Secka A."/>
            <person name="Antonio M."/>
            <person name="Oren A."/>
            <person name="Chaudhuri R.R."/>
            <person name="La Ragione R."/>
            <person name="Hildebrand F."/>
            <person name="Pallen M.J."/>
        </authorList>
    </citation>
    <scope>NUCLEOTIDE SEQUENCE</scope>
    <source>
        <strain evidence="2">ChiHjej12B11-9795</strain>
    </source>
</reference>
<feature type="coiled-coil region" evidence="1">
    <location>
        <begin position="221"/>
        <end position="248"/>
    </location>
</feature>
<dbReference type="EMBL" id="DWZI01000002">
    <property type="protein sequence ID" value="HJA84735.1"/>
    <property type="molecule type" value="Genomic_DNA"/>
</dbReference>
<dbReference type="AlphaFoldDB" id="A0A9D2HTM7"/>
<evidence type="ECO:0000313" key="3">
    <source>
        <dbReference type="Proteomes" id="UP000823862"/>
    </source>
</evidence>
<protein>
    <recommendedName>
        <fullName evidence="4">PD-(D/E)XK endonuclease-like domain-containing protein</fullName>
    </recommendedName>
</protein>
<evidence type="ECO:0000313" key="2">
    <source>
        <dbReference type="EMBL" id="HJA84735.1"/>
    </source>
</evidence>
<dbReference type="Proteomes" id="UP000823862">
    <property type="component" value="Unassembled WGS sequence"/>
</dbReference>
<name>A0A9D2HTM7_9BACE</name>
<evidence type="ECO:0008006" key="4">
    <source>
        <dbReference type="Google" id="ProtNLM"/>
    </source>
</evidence>
<comment type="caution">
    <text evidence="2">The sequence shown here is derived from an EMBL/GenBank/DDBJ whole genome shotgun (WGS) entry which is preliminary data.</text>
</comment>
<evidence type="ECO:0000256" key="1">
    <source>
        <dbReference type="SAM" id="Coils"/>
    </source>
</evidence>
<reference evidence="2" key="2">
    <citation type="submission" date="2021-04" db="EMBL/GenBank/DDBJ databases">
        <authorList>
            <person name="Gilroy R."/>
        </authorList>
    </citation>
    <scope>NUCLEOTIDE SEQUENCE</scope>
    <source>
        <strain evidence="2">ChiHjej12B11-9795</strain>
    </source>
</reference>